<keyword evidence="4" id="KW-1185">Reference proteome</keyword>
<feature type="region of interest" description="Disordered" evidence="1">
    <location>
        <begin position="2354"/>
        <end position="2375"/>
    </location>
</feature>
<keyword evidence="2" id="KW-0732">Signal</keyword>
<feature type="signal peptide" evidence="2">
    <location>
        <begin position="1"/>
        <end position="25"/>
    </location>
</feature>
<feature type="region of interest" description="Disordered" evidence="1">
    <location>
        <begin position="2054"/>
        <end position="2075"/>
    </location>
</feature>
<dbReference type="Gene3D" id="2.60.40.2810">
    <property type="match status" value="1"/>
</dbReference>
<feature type="region of interest" description="Disordered" evidence="1">
    <location>
        <begin position="1954"/>
        <end position="1975"/>
    </location>
</feature>
<gene>
    <name evidence="3" type="ordered locus">Coch_1644</name>
</gene>
<feature type="region of interest" description="Disordered" evidence="1">
    <location>
        <begin position="2254"/>
        <end position="2275"/>
    </location>
</feature>
<dbReference type="GeneID" id="29676316"/>
<feature type="compositionally biased region" description="Polar residues" evidence="1">
    <location>
        <begin position="2449"/>
        <end position="2462"/>
    </location>
</feature>
<dbReference type="Proteomes" id="UP000006650">
    <property type="component" value="Chromosome"/>
</dbReference>
<dbReference type="STRING" id="521097.Coch_1644"/>
<accession>C7M7A9</accession>
<organism evidence="3 4">
    <name type="scientific">Capnocytophaga ochracea (strain ATCC 27872 / DSM 7271 / CCUG 9716 / JCM 12966 / NCTC 12371 / SS31 / VPI 2845)</name>
    <name type="common">Bacteroides ochraceus</name>
    <dbReference type="NCBI Taxonomy" id="521097"/>
    <lineage>
        <taxon>Bacteria</taxon>
        <taxon>Pseudomonadati</taxon>
        <taxon>Bacteroidota</taxon>
        <taxon>Flavobacteriia</taxon>
        <taxon>Flavobacteriales</taxon>
        <taxon>Flavobacteriaceae</taxon>
        <taxon>Capnocytophaga</taxon>
    </lineage>
</organism>
<feature type="region of interest" description="Disordered" evidence="1">
    <location>
        <begin position="2154"/>
        <end position="2175"/>
    </location>
</feature>
<evidence type="ECO:0000313" key="4">
    <source>
        <dbReference type="Proteomes" id="UP000006650"/>
    </source>
</evidence>
<proteinExistence type="predicted"/>
<dbReference type="EMBL" id="CP001632">
    <property type="protein sequence ID" value="ACU93189.1"/>
    <property type="molecule type" value="Genomic_DNA"/>
</dbReference>
<dbReference type="Pfam" id="PF13585">
    <property type="entry name" value="CHU_C"/>
    <property type="match status" value="1"/>
</dbReference>
<dbReference type="KEGG" id="coc:Coch_1644"/>
<evidence type="ECO:0008006" key="5">
    <source>
        <dbReference type="Google" id="ProtNLM"/>
    </source>
</evidence>
<feature type="region of interest" description="Disordered" evidence="1">
    <location>
        <begin position="1410"/>
        <end position="1429"/>
    </location>
</feature>
<feature type="region of interest" description="Disordered" evidence="1">
    <location>
        <begin position="2440"/>
        <end position="2462"/>
    </location>
</feature>
<sequence length="2602" mass="278035">MQSLKNQLIRLFSFVLLLWITNTSAQTINGVIAENPVHFANTTDFSAGALTITFNMPAGKNSAELEVTLPKGIEYVASSVVATGATVALKSGSTDPNKPVFTISATGGTAVTVSLKRKVTKAVLSNSDFGKGFYDSAVLKVEGKSSPAKQNETAYQLLRPTLTVQQPEEKQENSIGTHTKPFAIRNTGYGTVRDIYFSIIYPTNVTGNWVEYDKGGTYQRLTPVGTVPAGYPNAGKPLYKIPAANLSNDKDVKIRESYTVSKCDANREIQYDTYWGISHTDIFEKSAPAKKTLNIDTGTPAIDLQTDKNSTYFTWKEGLTGNTLGSFTLKYKNNGSGANPTAYNVVLDLAERWNGQKFITHKPANIKLVATDGTELTIPQVALSSPNGANGKLVIDFSKIPALSATDATYGSKDFGFTDADGDGFRGELKKDAAFTLLFDYVKNEGISCLMSNSVNGLNISPATYIYANSVCGTAAPRKDAFINSYTFTRLLSSVGDSSKFPNQLLPNVPTSGYLMATFNTSGFYANQRQKGQESSKNSDKKYKYQIKLPAGVALKNVKFYEANAYGTSTKPPVNLNDAAAGTTFNYTTPDDKYGYITFDVVLENCSGANVNLDYSVWYLDKNDATNVYAEIPLVCITNKSIITVCPSPCGVNGPQMLSTKVERADNSYGWTDHTMTTRAQRSQVSELQRQRALYLDDIEVTSTGKQLNVTTTNLYYYASFAKKAGVTPKFIIFNTGTHSVTLQASASVVAKTTVGNRDYFRWNLTTALPSGGIPAEGTFTAIATYQLTNATDSYSGSKDVESGGESFFYRLENPATDTAINAQGYHTKQLHCGANLYATFYFSELYEAVATNDYKLSGCTIVDIGSWQVHSARRFNSSGTYFTDEFRPARLVKKATFTIPSSVNYVDKIVYMYRSKYPNEVRIEIPISKLVLESDNGTYKVYSYTNPPKGQTGHLPPGEISVDNLYDSHFKLFMQATCKTKVVNDLASAKAANMLVKSKLEYEDFYYHYAAQGGKKITTGEIPEHQTPLLFRDVPSIDITAQTALSVKANKREQTLEFKLSNNSFSDAPYSWVSIPNVSGLEVLSLTEINSVKAHVYTYTAQSSISGEQMFFLSDKGNNGTIVKNENRYFRVTYKITNCDAPLHLLKVYAGWNCNSNPTAGYQSTCSDKSLTYNITVAKSKKEIAPDANNPGQNNPDKVGSIAMCTATPYSYIINSADEGDIYDAKLVVTQGSGITFSDIEVEYPLNSGRKYYVNSGTKRIEHTTTGFKHTFDISTILPGGSLPGSISEPTNAENRKFKLTFKVTPDCDFTAGSSFDIDIEGNNLCGKPATGDKTRAIIAGINGVNISDYSITLDNPTYVSGNGSACDTGVTYRTRVTINAGSPTFEIGNNARLRFRIPQGYEFVSGAMKSRTPGTSWADPTRKTGEDKNVGNEEEIVVTVPKGMKNAHSFEYDVTIRQKANETVDCATPKELTAFTTDTVTGVTCSTAQGGKCNAFTVNSSLRRIVVIKNDRPSLSFSNVTVSSKAENNKEKITVKYKLTNGATTSATLTARPVVTSLYYDANNNEEVDASDTKLTTYTSTETLANGATSAERSFSHLVDADKVCRLLLVLKNEDNVCLCGDVVSALPAPTTIEGLTQSFTTCATSSITLAYPVAAATYTGYTWSAVSPVDALGYLSANNLATPTFLYNGANITSPLVVTYKLTLKRYNGCEAVQTVTVQVNPQEINLTTPAPLVVNCQNATASITQWLNSASAADTCGNAASVTHNYDTVKPTDLCNNSGIVTVTFVGKDALGKTATQTRTITLLNIKTEDDSFTFTDGSVTTTSTQTVLVNDKVGTRTATIGTVSLTVTTPAVGVAGSATPTLNANGTVTVPAGTKSGTYHIGYRICSTVVNISVCDTATATVVVGNPTITADPDDFTLNSGTSTKSVLDNDKIGTATATTNTVSISVVTGATPKQPGTNTPTLDSDGKVTVPNNTPAGTYTIIYQICDKLNSGNCATTTATVVVGTPSITADPDDFTLNSGTSTKSVLDNDKIGTATATTNTVSISVVTGATPKQPGTNTPTLDSDGKVTVPNNTPAGTYTIIYQICDKLNSGNCATTTATVVVGTPSITADPDTFTITTGTSTKSVLDNDKIGTATATTNTVSISVVTGATPKQPGTNTPTLDSDGKVTVPNNTPAGTYTIVYQICDKLNSGNCATTTATVVVGTPSITADPDDFTLNSGTSTKSVLDNDKIGTATATTNTVSISVVTGATPKQPGTNTPTLDSDGKVTVPNNTPAGTYTIIYQICDKLNSGNCATTTATVVVGTPSITADPDTFTITTGTSTKSVLDNDKIGTATATTNTVSISVVTGATPKQPGTNTPTLDSDGKVTVPNNTPAGTYTIVYQICDKLNSGNCATTTATVVVGTTTPTAPVPVAVDDRTTTPLNTPVTINVLGNDTPEGATPNVTTNPANGSVSVNSDGSIEYRPHTDFAGTDTFVYELCNASGCATATVTVEVIKSIVVYNAISLSSDKNDHFHIAGIESYPNNVVRIYNRWGVKVWEAEHYDNIRNVFKGISNGRVTVEAPNKLPQGTYYYVIEYTDEHNQQQSKVGWLYIKK</sequence>
<evidence type="ECO:0000256" key="1">
    <source>
        <dbReference type="SAM" id="MobiDB-lite"/>
    </source>
</evidence>
<evidence type="ECO:0000256" key="2">
    <source>
        <dbReference type="SAM" id="SignalP"/>
    </source>
</evidence>
<dbReference type="HOGENOM" id="CLU_231821_0_0_10"/>
<protein>
    <recommendedName>
        <fullName evidence="5">Gliding motility-associated C-terminal domain</fullName>
    </recommendedName>
</protein>
<reference evidence="3 4" key="1">
    <citation type="journal article" date="2009" name="Stand. Genomic Sci.">
        <title>Complete genome sequence of Capnocytophaga ochracea type strain (VPI 2845).</title>
        <authorList>
            <person name="Mavrommatis K."/>
            <person name="Gronow S."/>
            <person name="Saunders E."/>
            <person name="Land M."/>
            <person name="Lapidus A."/>
            <person name="Copeland A."/>
            <person name="Glavina Del Rio T."/>
            <person name="Nolan M."/>
            <person name="Lucas S."/>
            <person name="Chen F."/>
            <person name="Tice H."/>
            <person name="Cheng J.F."/>
            <person name="Bruce D."/>
            <person name="Goodwin L."/>
            <person name="Pitluck S."/>
            <person name="Pati A."/>
            <person name="Ivanova N."/>
            <person name="Chen A."/>
            <person name="Palaniappan K."/>
            <person name="Chain P."/>
            <person name="Hauser L."/>
            <person name="Chang Y.J."/>
            <person name="Jeffries C.D."/>
            <person name="Brettin T."/>
            <person name="Detter J.C."/>
            <person name="Han C."/>
            <person name="Bristow J."/>
            <person name="Goker M."/>
            <person name="Rohde M."/>
            <person name="Eisen J.A."/>
            <person name="Markowitz V."/>
            <person name="Kyrpides N.C."/>
            <person name="Klenk H.P."/>
            <person name="Hugenholtz P."/>
        </authorList>
    </citation>
    <scope>NUCLEOTIDE SEQUENCE [LARGE SCALE GENOMIC DNA]</scope>
    <source>
        <strain evidence="4">ATCC 27872 / DSM 7271 / JCM 12966 / VPI 2845</strain>
    </source>
</reference>
<feature type="chain" id="PRO_5002979930" description="Gliding motility-associated C-terminal domain" evidence="2">
    <location>
        <begin position="26"/>
        <end position="2602"/>
    </location>
</feature>
<name>C7M7A9_CAPOD</name>
<dbReference type="RefSeq" id="WP_015782718.1">
    <property type="nucleotide sequence ID" value="NC_013162.1"/>
</dbReference>
<dbReference type="eggNOG" id="COG3210">
    <property type="taxonomic scope" value="Bacteria"/>
</dbReference>
<dbReference type="Pfam" id="PF17963">
    <property type="entry name" value="Big_9"/>
    <property type="match status" value="1"/>
</dbReference>
<evidence type="ECO:0000313" key="3">
    <source>
        <dbReference type="EMBL" id="ACU93189.1"/>
    </source>
</evidence>